<gene>
    <name evidence="2" type="ORF">KOY48_01780</name>
</gene>
<accession>A0A8F1MBX2</accession>
<dbReference type="Proteomes" id="UP000679129">
    <property type="component" value="Chromosome"/>
</dbReference>
<organism evidence="2 3">
    <name type="scientific">Candidatus Minimicrobia naudis</name>
    <dbReference type="NCBI Taxonomy" id="2841263"/>
    <lineage>
        <taxon>Bacteria</taxon>
        <taxon>Candidatus Saccharimonadota</taxon>
        <taxon>Candidatus Saccharimonadota incertae sedis</taxon>
        <taxon>Candidatus Minimicrobia</taxon>
    </lineage>
</organism>
<name>A0A8F1MBX2_9BACT</name>
<dbReference type="AlphaFoldDB" id="A0A8F1MBX2"/>
<protein>
    <submittedName>
        <fullName evidence="2">Uncharacterized protein</fullName>
    </submittedName>
</protein>
<keyword evidence="3" id="KW-1185">Reference proteome</keyword>
<sequence length="85" mass="9701">MTISDDITPRPCWRAPEIEPPNGDITERHTVNVDVDDINIQKLAELPGEERSYQQTTTGSKIYVENLQRSVLAPENLVIKLGKRW</sequence>
<feature type="region of interest" description="Disordered" evidence="1">
    <location>
        <begin position="1"/>
        <end position="27"/>
    </location>
</feature>
<dbReference type="KEGG" id="mnd:KOY48_01780"/>
<proteinExistence type="predicted"/>
<reference evidence="2" key="1">
    <citation type="submission" date="2021-06" db="EMBL/GenBank/DDBJ databases">
        <title>An adapted protocol for Saccharibacteria cultivation: two new species join this phylum of Candidate Phyla Radiations.</title>
        <authorList>
            <person name="Ibrahim A."/>
            <person name="Maatouk M."/>
            <person name="Zgheib R."/>
            <person name="Haddad G."/>
            <person name="Bou Khalil J."/>
            <person name="Raoult D."/>
            <person name="Bittar F."/>
        </authorList>
    </citation>
    <scope>NUCLEOTIDE SEQUENCE</scope>
    <source>
        <strain evidence="2">IHU1</strain>
    </source>
</reference>
<evidence type="ECO:0000256" key="1">
    <source>
        <dbReference type="SAM" id="MobiDB-lite"/>
    </source>
</evidence>
<dbReference type="EMBL" id="CP076460">
    <property type="protein sequence ID" value="QWQ32565.1"/>
    <property type="molecule type" value="Genomic_DNA"/>
</dbReference>
<evidence type="ECO:0000313" key="3">
    <source>
        <dbReference type="Proteomes" id="UP000679129"/>
    </source>
</evidence>
<evidence type="ECO:0000313" key="2">
    <source>
        <dbReference type="EMBL" id="QWQ32565.1"/>
    </source>
</evidence>